<organism evidence="2 3">
    <name type="scientific">Arthrobacter silviterrae</name>
    <dbReference type="NCBI Taxonomy" id="2026658"/>
    <lineage>
        <taxon>Bacteria</taxon>
        <taxon>Bacillati</taxon>
        <taxon>Actinomycetota</taxon>
        <taxon>Actinomycetes</taxon>
        <taxon>Micrococcales</taxon>
        <taxon>Micrococcaceae</taxon>
        <taxon>Arthrobacter</taxon>
    </lineage>
</organism>
<accession>A0ABX0DAL3</accession>
<keyword evidence="1" id="KW-0812">Transmembrane</keyword>
<evidence type="ECO:0000313" key="2">
    <source>
        <dbReference type="EMBL" id="NGN83952.1"/>
    </source>
</evidence>
<comment type="caution">
    <text evidence="2">The sequence shown here is derived from an EMBL/GenBank/DDBJ whole genome shotgun (WGS) entry which is preliminary data.</text>
</comment>
<evidence type="ECO:0000256" key="1">
    <source>
        <dbReference type="SAM" id="Phobius"/>
    </source>
</evidence>
<keyword evidence="3" id="KW-1185">Reference proteome</keyword>
<dbReference type="EMBL" id="JAAKZI010000017">
    <property type="protein sequence ID" value="NGN83952.1"/>
    <property type="molecule type" value="Genomic_DNA"/>
</dbReference>
<dbReference type="Proteomes" id="UP000479226">
    <property type="component" value="Unassembled WGS sequence"/>
</dbReference>
<dbReference type="RefSeq" id="WP_165182183.1">
    <property type="nucleotide sequence ID" value="NZ_JAAKZI010000017.1"/>
</dbReference>
<evidence type="ECO:0000313" key="3">
    <source>
        <dbReference type="Proteomes" id="UP000479226"/>
    </source>
</evidence>
<feature type="transmembrane region" description="Helical" evidence="1">
    <location>
        <begin position="35"/>
        <end position="55"/>
    </location>
</feature>
<gene>
    <name evidence="2" type="ORF">G6N77_10835</name>
</gene>
<keyword evidence="1" id="KW-1133">Transmembrane helix</keyword>
<keyword evidence="1" id="KW-0472">Membrane</keyword>
<proteinExistence type="predicted"/>
<sequence length="71" mass="7848">MNFSSGDTHQVLTVVRPAICVWYRQGLRNFMLDQVAVAAMICFAGLLVWIGATMAPETKNVDLNDDANFTV</sequence>
<name>A0ABX0DAL3_9MICC</name>
<reference evidence="2 3" key="1">
    <citation type="submission" date="2020-02" db="EMBL/GenBank/DDBJ databases">
        <title>Genome sequence of the type strain DSM 27180 of Arthrobacter silviterrae.</title>
        <authorList>
            <person name="Gao J."/>
            <person name="Sun J."/>
        </authorList>
    </citation>
    <scope>NUCLEOTIDE SEQUENCE [LARGE SCALE GENOMIC DNA]</scope>
    <source>
        <strain evidence="2 3">DSM 27180</strain>
    </source>
</reference>
<protein>
    <submittedName>
        <fullName evidence="2">Uncharacterized protein</fullName>
    </submittedName>
</protein>